<dbReference type="EMBL" id="LPXN01000094">
    <property type="protein sequence ID" value="KZD09850.1"/>
    <property type="molecule type" value="Genomic_DNA"/>
</dbReference>
<dbReference type="STRING" id="580166.AUP43_01340"/>
<keyword evidence="3" id="KW-1185">Reference proteome</keyword>
<feature type="binding site" evidence="1">
    <location>
        <position position="18"/>
    </location>
    <ligand>
        <name>Zn(2+)</name>
        <dbReference type="ChEBI" id="CHEBI:29105"/>
    </ligand>
</feature>
<dbReference type="Pfam" id="PF03352">
    <property type="entry name" value="Adenine_glyco"/>
    <property type="match status" value="1"/>
</dbReference>
<dbReference type="OrthoDB" id="9807664at2"/>
<evidence type="ECO:0000313" key="2">
    <source>
        <dbReference type="EMBL" id="KZD09850.1"/>
    </source>
</evidence>
<dbReference type="GO" id="GO:0046872">
    <property type="term" value="F:metal ion binding"/>
    <property type="evidence" value="ECO:0007669"/>
    <property type="project" value="UniProtKB-KW"/>
</dbReference>
<dbReference type="InterPro" id="IPR005019">
    <property type="entry name" value="Adenine_glyco"/>
</dbReference>
<dbReference type="SUPFAM" id="SSF48150">
    <property type="entry name" value="DNA-glycosylase"/>
    <property type="match status" value="1"/>
</dbReference>
<evidence type="ECO:0000256" key="1">
    <source>
        <dbReference type="PIRSR" id="PIRSR605019-1"/>
    </source>
</evidence>
<sequence>MSGYCDSAPGHPVHASYHDTEYGFPVSDDKVLLERFALEIMQAGLSWEITLKKRAALFEAFEGFDPDVVAAYGPVETERLLANPGIIRNRLKIAAIIRNAGRFIELRPEYGSFAGWLDAHHPLDKAGWVKLFKKNFAFTGGEIVNELLMSTGYLPGAHRPDCPVHARILAQNPPWRRA</sequence>
<dbReference type="Gene3D" id="1.10.340.30">
    <property type="entry name" value="Hypothetical protein, domain 2"/>
    <property type="match status" value="1"/>
</dbReference>
<dbReference type="GO" id="GO:0008725">
    <property type="term" value="F:DNA-3-methyladenine glycosylase activity"/>
    <property type="evidence" value="ECO:0007669"/>
    <property type="project" value="InterPro"/>
</dbReference>
<proteinExistence type="predicted"/>
<dbReference type="Proteomes" id="UP000076400">
    <property type="component" value="Unassembled WGS sequence"/>
</dbReference>
<dbReference type="PANTHER" id="PTHR30037">
    <property type="entry name" value="DNA-3-METHYLADENINE GLYCOSYLASE 1"/>
    <property type="match status" value="1"/>
</dbReference>
<protein>
    <submittedName>
        <fullName evidence="2">DNA-3-methyladenine glycosylase</fullName>
    </submittedName>
</protein>
<accession>A0A154W8K2</accession>
<dbReference type="GO" id="GO:0006284">
    <property type="term" value="P:base-excision repair"/>
    <property type="evidence" value="ECO:0007669"/>
    <property type="project" value="InterPro"/>
</dbReference>
<reference evidence="2 3" key="1">
    <citation type="submission" date="2015-12" db="EMBL/GenBank/DDBJ databases">
        <title>Genome sequence of Oceanibaculum pacificum MCCC 1A02656.</title>
        <authorList>
            <person name="Lu L."/>
            <person name="Lai Q."/>
            <person name="Shao Z."/>
            <person name="Qian P."/>
        </authorList>
    </citation>
    <scope>NUCLEOTIDE SEQUENCE [LARGE SCALE GENOMIC DNA]</scope>
    <source>
        <strain evidence="2 3">MCCC 1A02656</strain>
    </source>
</reference>
<feature type="binding site" evidence="1">
    <location>
        <position position="5"/>
    </location>
    <ligand>
        <name>Zn(2+)</name>
        <dbReference type="ChEBI" id="CHEBI:29105"/>
    </ligand>
</feature>
<keyword evidence="1" id="KW-0479">Metal-binding</keyword>
<organism evidence="2 3">
    <name type="scientific">Oceanibaculum pacificum</name>
    <dbReference type="NCBI Taxonomy" id="580166"/>
    <lineage>
        <taxon>Bacteria</taxon>
        <taxon>Pseudomonadati</taxon>
        <taxon>Pseudomonadota</taxon>
        <taxon>Alphaproteobacteria</taxon>
        <taxon>Rhodospirillales</taxon>
        <taxon>Oceanibaculaceae</taxon>
        <taxon>Oceanibaculum</taxon>
    </lineage>
</organism>
<gene>
    <name evidence="2" type="ORF">AUP43_01340</name>
</gene>
<name>A0A154W8K2_9PROT</name>
<dbReference type="AlphaFoldDB" id="A0A154W8K2"/>
<evidence type="ECO:0000313" key="3">
    <source>
        <dbReference type="Proteomes" id="UP000076400"/>
    </source>
</evidence>
<comment type="caution">
    <text evidence="2">The sequence shown here is derived from an EMBL/GenBank/DDBJ whole genome shotgun (WGS) entry which is preliminary data.</text>
</comment>
<dbReference type="InterPro" id="IPR011257">
    <property type="entry name" value="DNA_glycosylase"/>
</dbReference>
<dbReference type="PANTHER" id="PTHR30037:SF4">
    <property type="entry name" value="DNA-3-METHYLADENINE GLYCOSYLASE I"/>
    <property type="match status" value="1"/>
</dbReference>
<keyword evidence="1" id="KW-0862">Zinc</keyword>
<dbReference type="InterPro" id="IPR052891">
    <property type="entry name" value="DNA-3mA_glycosylase"/>
</dbReference>
<dbReference type="RefSeq" id="WP_067554319.1">
    <property type="nucleotide sequence ID" value="NZ_LPXN01000094.1"/>
</dbReference>